<comment type="caution">
    <text evidence="3">The sequence shown here is derived from an EMBL/GenBank/DDBJ whole genome shotgun (WGS) entry which is preliminary data.</text>
</comment>
<keyword evidence="4" id="KW-1185">Reference proteome</keyword>
<evidence type="ECO:0000313" key="3">
    <source>
        <dbReference type="EMBL" id="OEV14184.1"/>
    </source>
</evidence>
<feature type="chain" id="PRO_5009197265" description="Secreted protein" evidence="2">
    <location>
        <begin position="28"/>
        <end position="105"/>
    </location>
</feature>
<feature type="compositionally biased region" description="Gly residues" evidence="1">
    <location>
        <begin position="94"/>
        <end position="105"/>
    </location>
</feature>
<keyword evidence="2" id="KW-0732">Signal</keyword>
<dbReference type="EMBL" id="LJGW01000014">
    <property type="protein sequence ID" value="OEV14184.1"/>
    <property type="molecule type" value="Genomic_DNA"/>
</dbReference>
<feature type="region of interest" description="Disordered" evidence="1">
    <location>
        <begin position="80"/>
        <end position="105"/>
    </location>
</feature>
<organism evidence="3 4">
    <name type="scientific">Streptomyces nanshensis</name>
    <dbReference type="NCBI Taxonomy" id="518642"/>
    <lineage>
        <taxon>Bacteria</taxon>
        <taxon>Bacillati</taxon>
        <taxon>Actinomycetota</taxon>
        <taxon>Actinomycetes</taxon>
        <taxon>Kitasatosporales</taxon>
        <taxon>Streptomycetaceae</taxon>
        <taxon>Streptomyces</taxon>
    </lineage>
</organism>
<evidence type="ECO:0000313" key="4">
    <source>
        <dbReference type="Proteomes" id="UP000176005"/>
    </source>
</evidence>
<dbReference type="RefSeq" id="WP_070014409.1">
    <property type="nucleotide sequence ID" value="NZ_LJGW01000014.1"/>
</dbReference>
<evidence type="ECO:0000256" key="2">
    <source>
        <dbReference type="SAM" id="SignalP"/>
    </source>
</evidence>
<gene>
    <name evidence="3" type="ORF">AN218_00325</name>
</gene>
<accession>A0A1E7LDG2</accession>
<feature type="signal peptide" evidence="2">
    <location>
        <begin position="1"/>
        <end position="27"/>
    </location>
</feature>
<proteinExistence type="predicted"/>
<dbReference type="Proteomes" id="UP000176005">
    <property type="component" value="Unassembled WGS sequence"/>
</dbReference>
<sequence>MRKLREAAVVAAMVGSVGMLGAGVAAAGEDHEPPLFSCSQSNGGDNTEEAQNGLVGIDELALGGSGDATANTTQQVCGIGSSNNTNTGGDAESGVGGDGTIGLTL</sequence>
<feature type="compositionally biased region" description="Low complexity" evidence="1">
    <location>
        <begin position="80"/>
        <end position="93"/>
    </location>
</feature>
<name>A0A1E7LDG2_9ACTN</name>
<dbReference type="AlphaFoldDB" id="A0A1E7LDG2"/>
<evidence type="ECO:0008006" key="5">
    <source>
        <dbReference type="Google" id="ProtNLM"/>
    </source>
</evidence>
<dbReference type="PATRIC" id="fig|518642.10.peg.6989"/>
<evidence type="ECO:0000256" key="1">
    <source>
        <dbReference type="SAM" id="MobiDB-lite"/>
    </source>
</evidence>
<reference evidence="3 4" key="1">
    <citation type="journal article" date="2016" name="Front. Microbiol.">
        <title>Comparative Genomics Analysis of Streptomyces Species Reveals Their Adaptation to the Marine Environment and Their Diversity at the Genomic Level.</title>
        <authorList>
            <person name="Tian X."/>
            <person name="Zhang Z."/>
            <person name="Yang T."/>
            <person name="Chen M."/>
            <person name="Li J."/>
            <person name="Chen F."/>
            <person name="Yang J."/>
            <person name="Li W."/>
            <person name="Zhang B."/>
            <person name="Zhang Z."/>
            <person name="Wu J."/>
            <person name="Zhang C."/>
            <person name="Long L."/>
            <person name="Xiao J."/>
        </authorList>
    </citation>
    <scope>NUCLEOTIDE SEQUENCE [LARGE SCALE GENOMIC DNA]</scope>
    <source>
        <strain evidence="3 4">SCSIO 10429</strain>
    </source>
</reference>
<protein>
    <recommendedName>
        <fullName evidence="5">Secreted protein</fullName>
    </recommendedName>
</protein>